<evidence type="ECO:0000313" key="2">
    <source>
        <dbReference type="Proteomes" id="UP000641514"/>
    </source>
</evidence>
<dbReference type="EMBL" id="BMJH01000004">
    <property type="protein sequence ID" value="GGC76287.1"/>
    <property type="molecule type" value="Genomic_DNA"/>
</dbReference>
<dbReference type="InterPro" id="IPR036873">
    <property type="entry name" value="Rhodanese-like_dom_sf"/>
</dbReference>
<protein>
    <recommendedName>
        <fullName evidence="3">Rhodanese domain-containing protein</fullName>
    </recommendedName>
</protein>
<dbReference type="Gene3D" id="3.40.250.10">
    <property type="entry name" value="Rhodanese-like domain"/>
    <property type="match status" value="1"/>
</dbReference>
<proteinExistence type="predicted"/>
<comment type="caution">
    <text evidence="1">The sequence shown here is derived from an EMBL/GenBank/DDBJ whole genome shotgun (WGS) entry which is preliminary data.</text>
</comment>
<reference evidence="1" key="2">
    <citation type="submission" date="2020-09" db="EMBL/GenBank/DDBJ databases">
        <authorList>
            <person name="Sun Q."/>
            <person name="Zhou Y."/>
        </authorList>
    </citation>
    <scope>NUCLEOTIDE SEQUENCE</scope>
    <source>
        <strain evidence="1">CGMCC 1.15478</strain>
    </source>
</reference>
<gene>
    <name evidence="1" type="ORF">GCM10011410_31910</name>
</gene>
<dbReference type="SUPFAM" id="SSF52821">
    <property type="entry name" value="Rhodanese/Cell cycle control phosphatase"/>
    <property type="match status" value="1"/>
</dbReference>
<sequence>MLSSEVLSALTFHAPTFVDLTGEKMSTPLAVQATNASSRVDSFSHDLSITKLTKLLALADEYADAVLDGDARYFREELNAHHRRWLLHADDEAEVWLVQWHNAAPTYRQAALPAEAITLLSGALSFERWNRGGQLQRELSPGAQVSFAAGSMRAFKAGESSESTFAVHSVAVGGAPAQDAHADVIHPVDVPQAVRRGARVVDVRSQEERTSQGPLLGAIAIDADLAIHRLDPASALRLRSVASTDVEWIIVSSDGAVAAEIVRELRQRGLVYSRSMAGGFAALAENLVFDVIIGGIHNHRDAAVMAAH</sequence>
<accession>A0A916XJN7</accession>
<dbReference type="CDD" id="cd00158">
    <property type="entry name" value="RHOD"/>
    <property type="match status" value="1"/>
</dbReference>
<organism evidence="1 2">
    <name type="scientific">Hoyosella rhizosphaerae</name>
    <dbReference type="NCBI Taxonomy" id="1755582"/>
    <lineage>
        <taxon>Bacteria</taxon>
        <taxon>Bacillati</taxon>
        <taxon>Actinomycetota</taxon>
        <taxon>Actinomycetes</taxon>
        <taxon>Mycobacteriales</taxon>
        <taxon>Hoyosellaceae</taxon>
        <taxon>Hoyosella</taxon>
    </lineage>
</organism>
<reference evidence="1" key="1">
    <citation type="journal article" date="2014" name="Int. J. Syst. Evol. Microbiol.">
        <title>Complete genome sequence of Corynebacterium casei LMG S-19264T (=DSM 44701T), isolated from a smear-ripened cheese.</title>
        <authorList>
            <consortium name="US DOE Joint Genome Institute (JGI-PGF)"/>
            <person name="Walter F."/>
            <person name="Albersmeier A."/>
            <person name="Kalinowski J."/>
            <person name="Ruckert C."/>
        </authorList>
    </citation>
    <scope>NUCLEOTIDE SEQUENCE</scope>
    <source>
        <strain evidence="1">CGMCC 1.15478</strain>
    </source>
</reference>
<evidence type="ECO:0008006" key="3">
    <source>
        <dbReference type="Google" id="ProtNLM"/>
    </source>
</evidence>
<dbReference type="AlphaFoldDB" id="A0A916XJN7"/>
<dbReference type="Proteomes" id="UP000641514">
    <property type="component" value="Unassembled WGS sequence"/>
</dbReference>
<evidence type="ECO:0000313" key="1">
    <source>
        <dbReference type="EMBL" id="GGC76287.1"/>
    </source>
</evidence>
<name>A0A916XJN7_9ACTN</name>
<keyword evidence="2" id="KW-1185">Reference proteome</keyword>